<comment type="caution">
    <text evidence="1">The sequence shown here is derived from an EMBL/GenBank/DDBJ whole genome shotgun (WGS) entry which is preliminary data.</text>
</comment>
<dbReference type="Proteomes" id="UP000887458">
    <property type="component" value="Unassembled WGS sequence"/>
</dbReference>
<dbReference type="EMBL" id="NJHN03000077">
    <property type="protein sequence ID" value="KAH9417208.1"/>
    <property type="molecule type" value="Genomic_DNA"/>
</dbReference>
<name>A0ABQ8J3R8_DERPT</name>
<keyword evidence="2" id="KW-1185">Reference proteome</keyword>
<reference evidence="1 2" key="2">
    <citation type="journal article" date="2022" name="Mol. Biol. Evol.">
        <title>Comparative Genomics Reveals Insights into the Divergent Evolution of Astigmatic Mites and Household Pest Adaptations.</title>
        <authorList>
            <person name="Xiong Q."/>
            <person name="Wan A.T."/>
            <person name="Liu X."/>
            <person name="Fung C.S."/>
            <person name="Xiao X."/>
            <person name="Malainual N."/>
            <person name="Hou J."/>
            <person name="Wang L."/>
            <person name="Wang M."/>
            <person name="Yang K.Y."/>
            <person name="Cui Y."/>
            <person name="Leung E.L."/>
            <person name="Nong W."/>
            <person name="Shin S.K."/>
            <person name="Au S.W."/>
            <person name="Jeong K.Y."/>
            <person name="Chew F.T."/>
            <person name="Hui J.H."/>
            <person name="Leung T.F."/>
            <person name="Tungtrongchitr A."/>
            <person name="Zhong N."/>
            <person name="Liu Z."/>
            <person name="Tsui S.K."/>
        </authorList>
    </citation>
    <scope>NUCLEOTIDE SEQUENCE [LARGE SCALE GENOMIC DNA]</scope>
    <source>
        <strain evidence="1">Derp</strain>
    </source>
</reference>
<reference evidence="1 2" key="1">
    <citation type="journal article" date="2018" name="J. Allergy Clin. Immunol.">
        <title>High-quality assembly of Dermatophagoides pteronyssinus genome and transcriptome reveals a wide range of novel allergens.</title>
        <authorList>
            <person name="Liu X.Y."/>
            <person name="Yang K.Y."/>
            <person name="Wang M.Q."/>
            <person name="Kwok J.S."/>
            <person name="Zeng X."/>
            <person name="Yang Z."/>
            <person name="Xiao X.J."/>
            <person name="Lau C.P."/>
            <person name="Li Y."/>
            <person name="Huang Z.M."/>
            <person name="Ba J.G."/>
            <person name="Yim A.K."/>
            <person name="Ouyang C.Y."/>
            <person name="Ngai S.M."/>
            <person name="Chan T.F."/>
            <person name="Leung E.L."/>
            <person name="Liu L."/>
            <person name="Liu Z.G."/>
            <person name="Tsui S.K."/>
        </authorList>
    </citation>
    <scope>NUCLEOTIDE SEQUENCE [LARGE SCALE GENOMIC DNA]</scope>
    <source>
        <strain evidence="1">Derp</strain>
    </source>
</reference>
<evidence type="ECO:0000313" key="1">
    <source>
        <dbReference type="EMBL" id="KAH9417208.1"/>
    </source>
</evidence>
<evidence type="ECO:0000313" key="2">
    <source>
        <dbReference type="Proteomes" id="UP000887458"/>
    </source>
</evidence>
<accession>A0ABQ8J3R8</accession>
<sequence>MTSKTDDGDDDNKLDSNGIIRLDLFEGCGGGKGARQLFDTGEIEDGGGCGEFESVGVVVVVVIGDKRS</sequence>
<proteinExistence type="predicted"/>
<protein>
    <submittedName>
        <fullName evidence="1">Uncharacterized protein</fullName>
    </submittedName>
</protein>
<organism evidence="1 2">
    <name type="scientific">Dermatophagoides pteronyssinus</name>
    <name type="common">European house dust mite</name>
    <dbReference type="NCBI Taxonomy" id="6956"/>
    <lineage>
        <taxon>Eukaryota</taxon>
        <taxon>Metazoa</taxon>
        <taxon>Ecdysozoa</taxon>
        <taxon>Arthropoda</taxon>
        <taxon>Chelicerata</taxon>
        <taxon>Arachnida</taxon>
        <taxon>Acari</taxon>
        <taxon>Acariformes</taxon>
        <taxon>Sarcoptiformes</taxon>
        <taxon>Astigmata</taxon>
        <taxon>Psoroptidia</taxon>
        <taxon>Analgoidea</taxon>
        <taxon>Pyroglyphidae</taxon>
        <taxon>Dermatophagoidinae</taxon>
        <taxon>Dermatophagoides</taxon>
    </lineage>
</organism>
<gene>
    <name evidence="1" type="ORF">DERP_007205</name>
</gene>